<keyword evidence="2" id="KW-1185">Reference proteome</keyword>
<reference evidence="2" key="1">
    <citation type="journal article" date="2019" name="Int. J. Syst. Evol. Microbiol.">
        <title>The Global Catalogue of Microorganisms (GCM) 10K type strain sequencing project: providing services to taxonomists for standard genome sequencing and annotation.</title>
        <authorList>
            <consortium name="The Broad Institute Genomics Platform"/>
            <consortium name="The Broad Institute Genome Sequencing Center for Infectious Disease"/>
            <person name="Wu L."/>
            <person name="Ma J."/>
        </authorList>
    </citation>
    <scope>NUCLEOTIDE SEQUENCE [LARGE SCALE GENOMIC DNA]</scope>
    <source>
        <strain evidence="2">CGMCC 1.6960</strain>
    </source>
</reference>
<sequence>MADDDFRAELEHLFAEYGDALGAMDAPATAALWAMPGLMVTDDVVGAVESRERLAEGLAGAYPQYREQGLAAARATILEHRVLSPRLVRALVHWDLLDASGERVDQADFEYLLRRDPDEDAWRIHVAALAVGELENPL</sequence>
<dbReference type="InterPro" id="IPR032710">
    <property type="entry name" value="NTF2-like_dom_sf"/>
</dbReference>
<dbReference type="Proteomes" id="UP000626982">
    <property type="component" value="Unassembled WGS sequence"/>
</dbReference>
<dbReference type="SUPFAM" id="SSF54427">
    <property type="entry name" value="NTF2-like"/>
    <property type="match status" value="1"/>
</dbReference>
<protein>
    <recommendedName>
        <fullName evidence="3">DUF4440 domain-containing protein</fullName>
    </recommendedName>
</protein>
<evidence type="ECO:0008006" key="3">
    <source>
        <dbReference type="Google" id="ProtNLM"/>
    </source>
</evidence>
<evidence type="ECO:0000313" key="1">
    <source>
        <dbReference type="EMBL" id="GGN81874.1"/>
    </source>
</evidence>
<accession>A0ABQ2KFF3</accession>
<dbReference type="EMBL" id="BMLM01000001">
    <property type="protein sequence ID" value="GGN81874.1"/>
    <property type="molecule type" value="Genomic_DNA"/>
</dbReference>
<proteinExistence type="predicted"/>
<organism evidence="1 2">
    <name type="scientific">Agrococcus terreus</name>
    <dbReference type="NCBI Taxonomy" id="574649"/>
    <lineage>
        <taxon>Bacteria</taxon>
        <taxon>Bacillati</taxon>
        <taxon>Actinomycetota</taxon>
        <taxon>Actinomycetes</taxon>
        <taxon>Micrococcales</taxon>
        <taxon>Microbacteriaceae</taxon>
        <taxon>Agrococcus</taxon>
    </lineage>
</organism>
<evidence type="ECO:0000313" key="2">
    <source>
        <dbReference type="Proteomes" id="UP000626982"/>
    </source>
</evidence>
<comment type="caution">
    <text evidence="1">The sequence shown here is derived from an EMBL/GenBank/DDBJ whole genome shotgun (WGS) entry which is preliminary data.</text>
</comment>
<dbReference type="RefSeq" id="WP_188716895.1">
    <property type="nucleotide sequence ID" value="NZ_BAABBD010000002.1"/>
</dbReference>
<name>A0ABQ2KFF3_9MICO</name>
<gene>
    <name evidence="1" type="ORF">GCM10010968_11080</name>
</gene>
<dbReference type="Gene3D" id="3.10.450.50">
    <property type="match status" value="1"/>
</dbReference>